<dbReference type="InterPro" id="IPR036736">
    <property type="entry name" value="ACP-like_sf"/>
</dbReference>
<sequence>MNKIDTKQNNINQLQRALLALKEMRGKLEAIERAKTEPIAVIGMACRFPGGADNPDAFWQILQHGVDTIQEIPQERWDTEAYYSPNPDAEGKSYIRYGGFLKDIDLFDANFFEISPREAVSTDPQQRLLLEVSWEALENAGQCIEQLSQTQTGVFIGVMNNDYSRLYAGNSNSIDTYFGTGNSFSFISGRLSYILGLQGPSLVVDTACSSSLVSLHLACQSLRSGECDQALAGGVNLILSPDTNIFLSKMRAVAPDGRCKSFDASADGYTRGEGCGVLVLKRLSDAVAAGDSILALIKGSAVNHDGPSGGLTVPSGPAQQKLLRQALANSRVAPQQVSYIEAHGTGTSLGDPIEINALASVLCEQRSFEQPLVVGSVKTNIGHLEAAAGVAGVIKVILSLQHQKIPPHLHLKQPNPHIPWQELPLAIPTTPKPWHSENNTRIAGVSSFGLSGTNAHLVIEAAPLEEAGGAGEQGNRGEEIRERPLHLLTLSAKHPQALQQLAQNYIKYLSSHPDIALGNITFTSQVGRTHFSHRLAIIAADYQQMQQQLQAYLNDTDDFSIHHGHSSQQTKKIAFLFTGQGSQYRNMGRQLYETQPSFRQTLDQCDTLLQPLLGESILSVIFSDNSESDRLNHTAYTQVALFVIEYGLAQLWLSWDIRPTAVVGHSVGEYVAACIAGIFCLEDALKLIVQRASLMQALPQGGGMAAVFATVEQVRPLIADYLQQLSIAAINGEQSIVLSGELEILNSVLQKLESQGIETRKLQVSHAFHSPLMQPMLAKFEQVTATVKYQQPKLDIVSNVTGKIVRQQEMSNAAYWVEHIRASVQFAASMLALYQAGYEVFVEVGSHPTLLGMARRECPEVLEEKGLWLASLRKSRGDWQQLLDSVAQLYVAGVEIDWRGFESDYARNKVILPNYPWQRQRYWLPTATTVPSPSSQSSLSAELQDWLYEVQWQPQTSSDKTLAIAPAHWLILSDRTGVADNLAQLLAEQGHTYTLVFSGDCTHFEQLLDGIPTQLPLQILHLWSLDNTKEADLMLTNIQNHVSAVLHLIQALASRQESISARLWLVTEGTQVIGEHSGEIAIAAAPLWGLGGAIAMEYPEIWGGLMDLDPSSSPADTAALLLAKLPTMILGDRIAWRHQQWHTARLVRSQISPVAAKSLKFTPEVTYLIAGGLGALGLQIARWCVEQGARYLVLLGRSSPSESAQATIRELEQTGTQITVVQADIAQAEQLQPALTALLTNHPPLRGIIHAAGVLDDGMLLQQNWERFAKVMAPKIQGAWNLHTLTLDQPLDFFVLFSSTACILGAPGQSNYAAANAFLDALAHYRQKQGLGATSINWGPWAEVGMAASFGQRLAAEGIDLIPPNQALQLLKHFLQQRVCQVTVLPINWTQFLQRFPTGQQPAYFRELFSDGQQQENQPSELQQRLQATPVNEWKSLLVAHISDELTSILGLISSQTIDPLQGFATMGMDSLTSVEFRNRLQKSLGKSLPSTLTFNYPNIDTLASYFVNTLDNQNMPPETKPTLVNPSQSMTVTQIKQLSEEQVESMIDEELASLIEFSH</sequence>
<dbReference type="InterPro" id="IPR016035">
    <property type="entry name" value="Acyl_Trfase/lysoPLipase"/>
</dbReference>
<dbReference type="Pfam" id="PF22621">
    <property type="entry name" value="CurL-like_PKS_C"/>
    <property type="match status" value="1"/>
</dbReference>
<dbReference type="InterPro" id="IPR014043">
    <property type="entry name" value="Acyl_transferase_dom"/>
</dbReference>
<dbReference type="PhylomeDB" id="B2IYP5"/>
<dbReference type="SMART" id="SM00827">
    <property type="entry name" value="PKS_AT"/>
    <property type="match status" value="1"/>
</dbReference>
<dbReference type="FunFam" id="3.40.366.10:FF:000002">
    <property type="entry name" value="Probable polyketide synthase 2"/>
    <property type="match status" value="1"/>
</dbReference>
<dbReference type="InterPro" id="IPR018201">
    <property type="entry name" value="Ketoacyl_synth_AS"/>
</dbReference>
<dbReference type="InterPro" id="IPR016036">
    <property type="entry name" value="Malonyl_transacylase_ACP-bd"/>
</dbReference>
<dbReference type="GO" id="GO:0004312">
    <property type="term" value="F:fatty acid synthase activity"/>
    <property type="evidence" value="ECO:0007669"/>
    <property type="project" value="TreeGrafter"/>
</dbReference>
<evidence type="ECO:0000259" key="6">
    <source>
        <dbReference type="PROSITE" id="PS52004"/>
    </source>
</evidence>
<dbReference type="GO" id="GO:0006633">
    <property type="term" value="P:fatty acid biosynthetic process"/>
    <property type="evidence" value="ECO:0007669"/>
    <property type="project" value="InterPro"/>
</dbReference>
<feature type="domain" description="Ketosynthase family 3 (KS3)" evidence="6">
    <location>
        <begin position="36"/>
        <end position="461"/>
    </location>
</feature>
<dbReference type="OrthoDB" id="9808669at2"/>
<dbReference type="InterPro" id="IPR050091">
    <property type="entry name" value="PKS_NRPS_Biosynth_Enz"/>
</dbReference>
<dbReference type="GO" id="GO:0004315">
    <property type="term" value="F:3-oxoacyl-[acyl-carrier-protein] synthase activity"/>
    <property type="evidence" value="ECO:0007669"/>
    <property type="project" value="InterPro"/>
</dbReference>
<dbReference type="SUPFAM" id="SSF55048">
    <property type="entry name" value="Probable ACP-binding domain of malonyl-CoA ACP transacylase"/>
    <property type="match status" value="1"/>
</dbReference>
<keyword evidence="7" id="KW-0012">Acyltransferase</keyword>
<dbReference type="Gene3D" id="3.40.366.10">
    <property type="entry name" value="Malonyl-Coenzyme A Acyl Carrier Protein, domain 2"/>
    <property type="match status" value="1"/>
</dbReference>
<dbReference type="Pfam" id="PF08659">
    <property type="entry name" value="KR"/>
    <property type="match status" value="1"/>
</dbReference>
<dbReference type="GO" id="GO:0047879">
    <property type="term" value="F:erythronolide synthase activity"/>
    <property type="evidence" value="ECO:0007669"/>
    <property type="project" value="UniProtKB-EC"/>
</dbReference>
<dbReference type="InterPro" id="IPR036291">
    <property type="entry name" value="NAD(P)-bd_dom_sf"/>
</dbReference>
<evidence type="ECO:0000313" key="8">
    <source>
        <dbReference type="Proteomes" id="UP000001191"/>
    </source>
</evidence>
<dbReference type="eggNOG" id="COG3321">
    <property type="taxonomic scope" value="Bacteria"/>
</dbReference>
<dbReference type="InterPro" id="IPR013968">
    <property type="entry name" value="PKS_KR"/>
</dbReference>
<keyword evidence="8" id="KW-1185">Reference proteome</keyword>
<dbReference type="InterPro" id="IPR014030">
    <property type="entry name" value="Ketoacyl_synth_N"/>
</dbReference>
<organism evidence="7 8">
    <name type="scientific">Nostoc punctiforme (strain ATCC 29133 / PCC 73102)</name>
    <dbReference type="NCBI Taxonomy" id="63737"/>
    <lineage>
        <taxon>Bacteria</taxon>
        <taxon>Bacillati</taxon>
        <taxon>Cyanobacteriota</taxon>
        <taxon>Cyanophyceae</taxon>
        <taxon>Nostocales</taxon>
        <taxon>Nostocaceae</taxon>
        <taxon>Nostoc</taxon>
    </lineage>
</organism>
<dbReference type="PROSITE" id="PS52004">
    <property type="entry name" value="KS3_2"/>
    <property type="match status" value="1"/>
</dbReference>
<dbReference type="Pfam" id="PF02801">
    <property type="entry name" value="Ketoacyl-synt_C"/>
    <property type="match status" value="1"/>
</dbReference>
<dbReference type="Proteomes" id="UP000001191">
    <property type="component" value="Chromosome"/>
</dbReference>
<dbReference type="GO" id="GO:0031177">
    <property type="term" value="F:phosphopantetheine binding"/>
    <property type="evidence" value="ECO:0007669"/>
    <property type="project" value="InterPro"/>
</dbReference>
<evidence type="ECO:0000256" key="3">
    <source>
        <dbReference type="ARBA" id="ARBA00022679"/>
    </source>
</evidence>
<dbReference type="InterPro" id="IPR009081">
    <property type="entry name" value="PP-bd_ACP"/>
</dbReference>
<dbReference type="InterPro" id="IPR014031">
    <property type="entry name" value="Ketoacyl_synth_C"/>
</dbReference>
<evidence type="ECO:0000256" key="1">
    <source>
        <dbReference type="ARBA" id="ARBA00022450"/>
    </source>
</evidence>
<dbReference type="CDD" id="cd08955">
    <property type="entry name" value="KR_2_FAS_SDR_x"/>
    <property type="match status" value="1"/>
</dbReference>
<dbReference type="InterPro" id="IPR020806">
    <property type="entry name" value="PKS_PP-bd"/>
</dbReference>
<feature type="coiled-coil region" evidence="4">
    <location>
        <begin position="4"/>
        <end position="34"/>
    </location>
</feature>
<dbReference type="InterPro" id="IPR057326">
    <property type="entry name" value="KR_dom"/>
</dbReference>
<proteinExistence type="predicted"/>
<protein>
    <submittedName>
        <fullName evidence="7">Beta-ketoacyl synthase</fullName>
        <ecNumber evidence="7">2.3.1.94</ecNumber>
    </submittedName>
</protein>
<evidence type="ECO:0000259" key="5">
    <source>
        <dbReference type="PROSITE" id="PS50075"/>
    </source>
</evidence>
<dbReference type="Gene3D" id="3.30.70.3290">
    <property type="match status" value="1"/>
</dbReference>
<dbReference type="PROSITE" id="PS50075">
    <property type="entry name" value="CARRIER"/>
    <property type="match status" value="1"/>
</dbReference>
<dbReference type="CDD" id="cd00833">
    <property type="entry name" value="PKS"/>
    <property type="match status" value="1"/>
</dbReference>
<dbReference type="STRING" id="63737.Npun_F3170"/>
<dbReference type="HOGENOM" id="CLU_000022_35_2_3"/>
<keyword evidence="2" id="KW-0597">Phosphoprotein</keyword>
<dbReference type="KEGG" id="npu:Npun_F3170"/>
<dbReference type="GO" id="GO:0005886">
    <property type="term" value="C:plasma membrane"/>
    <property type="evidence" value="ECO:0007669"/>
    <property type="project" value="TreeGrafter"/>
</dbReference>
<dbReference type="Pfam" id="PF00109">
    <property type="entry name" value="ketoacyl-synt"/>
    <property type="match status" value="1"/>
</dbReference>
<evidence type="ECO:0000256" key="2">
    <source>
        <dbReference type="ARBA" id="ARBA00022553"/>
    </source>
</evidence>
<dbReference type="SUPFAM" id="SSF51735">
    <property type="entry name" value="NAD(P)-binding Rossmann-fold domains"/>
    <property type="match status" value="2"/>
</dbReference>
<dbReference type="Pfam" id="PF00698">
    <property type="entry name" value="Acyl_transf_1"/>
    <property type="match status" value="1"/>
</dbReference>
<dbReference type="PROSITE" id="PS00606">
    <property type="entry name" value="KS3_1"/>
    <property type="match status" value="1"/>
</dbReference>
<dbReference type="SMART" id="SM01294">
    <property type="entry name" value="PKS_PP_betabranch"/>
    <property type="match status" value="1"/>
</dbReference>
<dbReference type="SMART" id="SM00823">
    <property type="entry name" value="PKS_PP"/>
    <property type="match status" value="1"/>
</dbReference>
<dbReference type="eggNOG" id="COG0300">
    <property type="taxonomic scope" value="Bacteria"/>
</dbReference>
<accession>B2IYP5</accession>
<dbReference type="EC" id="2.3.1.94" evidence="7"/>
<dbReference type="SMART" id="SM00822">
    <property type="entry name" value="PKS_KR"/>
    <property type="match status" value="1"/>
</dbReference>
<dbReference type="Gene3D" id="3.40.47.10">
    <property type="match status" value="1"/>
</dbReference>
<dbReference type="SMART" id="SM00825">
    <property type="entry name" value="PKS_KS"/>
    <property type="match status" value="1"/>
</dbReference>
<dbReference type="SUPFAM" id="SSF53901">
    <property type="entry name" value="Thiolase-like"/>
    <property type="match status" value="1"/>
</dbReference>
<keyword evidence="4" id="KW-0175">Coiled coil</keyword>
<dbReference type="PANTHER" id="PTHR43775:SF37">
    <property type="entry name" value="SI:DKEY-61P9.11"/>
    <property type="match status" value="1"/>
</dbReference>
<dbReference type="EMBL" id="CP001037">
    <property type="protein sequence ID" value="ACC81628.1"/>
    <property type="molecule type" value="Genomic_DNA"/>
</dbReference>
<reference evidence="7 8" key="2">
    <citation type="journal article" date="2013" name="Plant Physiol.">
        <title>A Nostoc punctiforme Sugar Transporter Necessary to Establish a Cyanobacterium-Plant Symbiosis.</title>
        <authorList>
            <person name="Ekman M."/>
            <person name="Picossi S."/>
            <person name="Campbell E.L."/>
            <person name="Meeks J.C."/>
            <person name="Flores E."/>
        </authorList>
    </citation>
    <scope>NUCLEOTIDE SEQUENCE [LARGE SCALE GENOMIC DNA]</scope>
    <source>
        <strain evidence="8">ATCC 29133 / PCC 73102</strain>
    </source>
</reference>
<dbReference type="SUPFAM" id="SSF47336">
    <property type="entry name" value="ACP-like"/>
    <property type="match status" value="1"/>
</dbReference>
<keyword evidence="3 7" id="KW-0808">Transferase</keyword>
<evidence type="ECO:0000313" key="7">
    <source>
        <dbReference type="EMBL" id="ACC81628.1"/>
    </source>
</evidence>
<dbReference type="InterPro" id="IPR001227">
    <property type="entry name" value="Ac_transferase_dom_sf"/>
</dbReference>
<dbReference type="FunFam" id="3.40.47.10:FF:000019">
    <property type="entry name" value="Polyketide synthase type I"/>
    <property type="match status" value="1"/>
</dbReference>
<dbReference type="InterPro" id="IPR016039">
    <property type="entry name" value="Thiolase-like"/>
</dbReference>
<dbReference type="InterPro" id="IPR020841">
    <property type="entry name" value="PKS_Beta-ketoAc_synthase_dom"/>
</dbReference>
<dbReference type="GO" id="GO:0005737">
    <property type="term" value="C:cytoplasm"/>
    <property type="evidence" value="ECO:0007669"/>
    <property type="project" value="TreeGrafter"/>
</dbReference>
<name>B2IYP5_NOSP7</name>
<dbReference type="GO" id="GO:0071770">
    <property type="term" value="P:DIM/DIP cell wall layer assembly"/>
    <property type="evidence" value="ECO:0007669"/>
    <property type="project" value="TreeGrafter"/>
</dbReference>
<dbReference type="Gene3D" id="3.40.50.720">
    <property type="entry name" value="NAD(P)-binding Rossmann-like Domain"/>
    <property type="match status" value="1"/>
</dbReference>
<dbReference type="RefSeq" id="WP_012409609.1">
    <property type="nucleotide sequence ID" value="NC_010628.1"/>
</dbReference>
<gene>
    <name evidence="7" type="ordered locus">Npun_F3170</name>
</gene>
<feature type="domain" description="Carrier" evidence="5">
    <location>
        <begin position="1436"/>
        <end position="1511"/>
    </location>
</feature>
<dbReference type="SUPFAM" id="SSF52151">
    <property type="entry name" value="FabD/lysophospholipase-like"/>
    <property type="match status" value="1"/>
</dbReference>
<evidence type="ECO:0000256" key="4">
    <source>
        <dbReference type="SAM" id="Coils"/>
    </source>
</evidence>
<reference evidence="8" key="1">
    <citation type="submission" date="2008-04" db="EMBL/GenBank/DDBJ databases">
        <title>Complete sequence of chromosome of Nostoc punctiforme ATCC 29133.</title>
        <authorList>
            <consortium name="US DOE Joint Genome Institute"/>
            <person name="Copeland A."/>
            <person name="Lucas S."/>
            <person name="Lapidus A."/>
            <person name="Glavina del Rio T."/>
            <person name="Dalin E."/>
            <person name="Tice H."/>
            <person name="Pitluck S."/>
            <person name="Chain P."/>
            <person name="Malfatti S."/>
            <person name="Shin M."/>
            <person name="Vergez L."/>
            <person name="Schmutz J."/>
            <person name="Larimer F."/>
            <person name="Land M."/>
            <person name="Hauser L."/>
            <person name="Kyrpides N."/>
            <person name="Kim E."/>
            <person name="Meeks J.C."/>
            <person name="Elhai J."/>
            <person name="Campbell E.L."/>
            <person name="Thiel T."/>
            <person name="Longmire J."/>
            <person name="Potts M."/>
            <person name="Atlas R."/>
        </authorList>
    </citation>
    <scope>NUCLEOTIDE SEQUENCE [LARGE SCALE GENOMIC DNA]</scope>
    <source>
        <strain evidence="8">ATCC 29133 / PCC 73102</strain>
    </source>
</reference>
<dbReference type="PANTHER" id="PTHR43775">
    <property type="entry name" value="FATTY ACID SYNTHASE"/>
    <property type="match status" value="1"/>
</dbReference>
<dbReference type="Pfam" id="PF00550">
    <property type="entry name" value="PP-binding"/>
    <property type="match status" value="1"/>
</dbReference>
<dbReference type="Gene3D" id="1.10.1200.10">
    <property type="entry name" value="ACP-like"/>
    <property type="match status" value="1"/>
</dbReference>
<dbReference type="EnsemblBacteria" id="ACC81628">
    <property type="protein sequence ID" value="ACC81628"/>
    <property type="gene ID" value="Npun_F3170"/>
</dbReference>
<keyword evidence="1" id="KW-0596">Phosphopantetheine</keyword>